<dbReference type="RefSeq" id="XP_022464535.1">
    <property type="nucleotide sequence ID" value="XM_022607994.1"/>
</dbReference>
<dbReference type="SMART" id="SM00066">
    <property type="entry name" value="GAL4"/>
    <property type="match status" value="1"/>
</dbReference>
<dbReference type="Proteomes" id="UP000006310">
    <property type="component" value="Chromosome 5"/>
</dbReference>
<dbReference type="GO" id="GO:0071400">
    <property type="term" value="P:cellular response to oleic acid"/>
    <property type="evidence" value="ECO:0007669"/>
    <property type="project" value="EnsemblFungi"/>
</dbReference>
<dbReference type="PROSITE" id="PS00463">
    <property type="entry name" value="ZN2_CY6_FUNGAL_1"/>
    <property type="match status" value="1"/>
</dbReference>
<evidence type="ECO:0000259" key="7">
    <source>
        <dbReference type="PROSITE" id="PS50048"/>
    </source>
</evidence>
<evidence type="ECO:0000313" key="9">
    <source>
        <dbReference type="Proteomes" id="UP000006310"/>
    </source>
</evidence>
<evidence type="ECO:0000313" key="8">
    <source>
        <dbReference type="EMBL" id="CCK70289.1"/>
    </source>
</evidence>
<evidence type="ECO:0000256" key="2">
    <source>
        <dbReference type="ARBA" id="ARBA00022833"/>
    </source>
</evidence>
<dbReference type="InterPro" id="IPR036864">
    <property type="entry name" value="Zn2-C6_fun-type_DNA-bd_sf"/>
</dbReference>
<evidence type="ECO:0000256" key="5">
    <source>
        <dbReference type="ARBA" id="ARBA00023163"/>
    </source>
</evidence>
<keyword evidence="6" id="KW-0539">Nucleus</keyword>
<dbReference type="CDD" id="cd00067">
    <property type="entry name" value="GAL4"/>
    <property type="match status" value="1"/>
</dbReference>
<reference evidence="9" key="2">
    <citation type="submission" date="2012-08" db="EMBL/GenBank/DDBJ databases">
        <title>Genome sequence of Kazachstania naganishii.</title>
        <authorList>
            <person name="Gordon J.L."/>
            <person name="Armisen D."/>
            <person name="Proux-Wera E."/>
            <person name="OhEigeartaigh S.S."/>
            <person name="Byrne K.P."/>
            <person name="Wolfe K.H."/>
        </authorList>
    </citation>
    <scope>NUCLEOTIDE SEQUENCE [LARGE SCALE GENOMIC DNA]</scope>
    <source>
        <strain evidence="9">ATCC MYA-139 / BCRC 22969 / CBS 8797 / CCRC 22969 / KCTC 17520 / NBRC 10181 / NCYC 3082</strain>
    </source>
</reference>
<dbReference type="GO" id="GO:0089716">
    <property type="term" value="C:Pip2-Oaf1 complex"/>
    <property type="evidence" value="ECO:0007669"/>
    <property type="project" value="EnsemblFungi"/>
</dbReference>
<dbReference type="CDD" id="cd12148">
    <property type="entry name" value="fungal_TF_MHR"/>
    <property type="match status" value="1"/>
</dbReference>
<sequence length="948" mass="108868">MTDRAVTGPDVVVKAPSQKRKRNRLSYVCKACRTAKAKCDKEKPQCGRCYKLGVECVYDTIIQTGPKYSTKETKIRILENELDYWQKKTKELFKEQEDSILKRSKNVQKGPQESVAGSNRLAWLEPVLMAAPTDRSSLAADPFFQLHVNVCNTNPRLIMSRVMKREVNPLSENYLIINDTFFAALLVSLFMNLSSKRECNSGNIIISALTADLSISRTHSDVTQSVTRLKNVTLQQSDPKDTAKINEFFDRLFQITDPNSNVKMKTLMESLKSTTENAYLEDHCTNDYSDLLKSFIKSFETLLPPMNIIEDYKNHFYESIYAMLPFLEIDMFEEVISGIIRRDPKDSSKISISLGQTELRNKIENLCLLACILKVSYMSLSMTEMSSFPDGPPPFDPQILQEHPISSDLITLVLRCISSENWGACPNENIISNLLYVWAFFVFSPDEGDFFVDAPTDILGDTVIMLSTAVGLHRDPSDYTSLRQYLDKRLLNHRRLLWLSVISMSVFESVLKGRRIYSNRLLDTFIDINSGDAFADYMDRVERDLPENCKTRMFLLNLHEMVYRRTYLALLHQDLNDLTMTYSSSIPLWKIENAMSKIDDFNRENMASKAVSLSELGESPEDMLNQMFIITTRPTLLFIGKIISDVLELRTTYALMLHFEQKCHRDGTSHLKYYFRYFKLTVKNAIKLAHMYEQYYHPEDPKDALSPMTRYYLSKFFQMSISSAMFTLLVLSMRTELTEHLFQRDPSMADEVCDIIETITQLKKVNHVLQVVLTRIYHLGTENLRYSYFSIFKMFAMYDLILQRINSGQLWSGLFREINGTEIDPRISKFLSMSFNVEWNLGSAHGVKLIDALKSRNHCIGIPVGDLIDFIQELESMPEYMEMARHVELSVDGLFPMDPSNSLSPQDVSGTLGGTPPTGGEANLSRNLTSTFGNLDIFNYDFFFHNDE</sequence>
<dbReference type="AlphaFoldDB" id="J7S6A9"/>
<keyword evidence="9" id="KW-1185">Reference proteome</keyword>
<dbReference type="PANTHER" id="PTHR31069">
    <property type="entry name" value="OLEATE-ACTIVATED TRANSCRIPTION FACTOR 1-RELATED"/>
    <property type="match status" value="1"/>
</dbReference>
<evidence type="ECO:0000256" key="6">
    <source>
        <dbReference type="ARBA" id="ARBA00023242"/>
    </source>
</evidence>
<keyword evidence="4" id="KW-0238">DNA-binding</keyword>
<dbReference type="KEGG" id="kng:KNAG_0E00210"/>
<dbReference type="PANTHER" id="PTHR31069:SF29">
    <property type="entry name" value="OLEATE-ACTIVATED TRANSCRIPTION FACTOR 1-RELATED"/>
    <property type="match status" value="1"/>
</dbReference>
<dbReference type="InterPro" id="IPR050675">
    <property type="entry name" value="OAF3"/>
</dbReference>
<dbReference type="OrthoDB" id="5069333at2759"/>
<feature type="domain" description="Zn(2)-C6 fungal-type" evidence="7">
    <location>
        <begin position="28"/>
        <end position="58"/>
    </location>
</feature>
<dbReference type="GO" id="GO:0008270">
    <property type="term" value="F:zinc ion binding"/>
    <property type="evidence" value="ECO:0007669"/>
    <property type="project" value="InterPro"/>
</dbReference>
<dbReference type="eggNOG" id="ENOG502QW20">
    <property type="taxonomic scope" value="Eukaryota"/>
</dbReference>
<organism evidence="8 9">
    <name type="scientific">Huiozyma naganishii (strain ATCC MYA-139 / BCRC 22969 / CBS 8797 / KCTC 17520 / NBRC 10181 / NCYC 3082 / Yp74L-3)</name>
    <name type="common">Yeast</name>
    <name type="synonym">Kazachstania naganishii</name>
    <dbReference type="NCBI Taxonomy" id="1071383"/>
    <lineage>
        <taxon>Eukaryota</taxon>
        <taxon>Fungi</taxon>
        <taxon>Dikarya</taxon>
        <taxon>Ascomycota</taxon>
        <taxon>Saccharomycotina</taxon>
        <taxon>Saccharomycetes</taxon>
        <taxon>Saccharomycetales</taxon>
        <taxon>Saccharomycetaceae</taxon>
        <taxon>Huiozyma</taxon>
    </lineage>
</organism>
<dbReference type="Gene3D" id="4.10.240.10">
    <property type="entry name" value="Zn(2)-C6 fungal-type DNA-binding domain"/>
    <property type="match status" value="1"/>
</dbReference>
<evidence type="ECO:0000256" key="3">
    <source>
        <dbReference type="ARBA" id="ARBA00023015"/>
    </source>
</evidence>
<dbReference type="PROSITE" id="PS50048">
    <property type="entry name" value="ZN2_CY6_FUNGAL_2"/>
    <property type="match status" value="1"/>
</dbReference>
<dbReference type="GO" id="GO:0000978">
    <property type="term" value="F:RNA polymerase II cis-regulatory region sequence-specific DNA binding"/>
    <property type="evidence" value="ECO:0007669"/>
    <property type="project" value="EnsemblFungi"/>
</dbReference>
<dbReference type="SUPFAM" id="SSF57701">
    <property type="entry name" value="Zn2/Cys6 DNA-binding domain"/>
    <property type="match status" value="1"/>
</dbReference>
<protein>
    <recommendedName>
        <fullName evidence="7">Zn(2)-C6 fungal-type domain-containing protein</fullName>
    </recommendedName>
</protein>
<dbReference type="InterPro" id="IPR001138">
    <property type="entry name" value="Zn2Cys6_DnaBD"/>
</dbReference>
<dbReference type="Pfam" id="PF00172">
    <property type="entry name" value="Zn_clus"/>
    <property type="match status" value="1"/>
</dbReference>
<dbReference type="STRING" id="1071383.J7S6A9"/>
<evidence type="ECO:0000256" key="4">
    <source>
        <dbReference type="ARBA" id="ARBA00023125"/>
    </source>
</evidence>
<gene>
    <name evidence="8" type="primary">KNAG0E00210</name>
    <name evidence="8" type="ordered locus">KNAG_0E00210</name>
</gene>
<keyword evidence="5" id="KW-0804">Transcription</keyword>
<evidence type="ECO:0000256" key="1">
    <source>
        <dbReference type="ARBA" id="ARBA00022723"/>
    </source>
</evidence>
<keyword evidence="1" id="KW-0479">Metal-binding</keyword>
<accession>J7S6A9</accession>
<dbReference type="GeneID" id="34525989"/>
<keyword evidence="2" id="KW-0862">Zinc</keyword>
<proteinExistence type="predicted"/>
<dbReference type="HOGENOM" id="CLU_008453_0_0_1"/>
<name>J7S6A9_HUIN7</name>
<dbReference type="EMBL" id="HE978318">
    <property type="protein sequence ID" value="CCK70289.1"/>
    <property type="molecule type" value="Genomic_DNA"/>
</dbReference>
<dbReference type="GO" id="GO:0006631">
    <property type="term" value="P:fatty acid metabolic process"/>
    <property type="evidence" value="ECO:0007669"/>
    <property type="project" value="EnsemblFungi"/>
</dbReference>
<dbReference type="GO" id="GO:0001228">
    <property type="term" value="F:DNA-binding transcription activator activity, RNA polymerase II-specific"/>
    <property type="evidence" value="ECO:0007669"/>
    <property type="project" value="EnsemblFungi"/>
</dbReference>
<keyword evidence="3" id="KW-0805">Transcription regulation</keyword>
<reference evidence="8 9" key="1">
    <citation type="journal article" date="2011" name="Proc. Natl. Acad. Sci. U.S.A.">
        <title>Evolutionary erosion of yeast sex chromosomes by mating-type switching accidents.</title>
        <authorList>
            <person name="Gordon J.L."/>
            <person name="Armisen D."/>
            <person name="Proux-Wera E."/>
            <person name="Oheigeartaigh S.S."/>
            <person name="Byrne K.P."/>
            <person name="Wolfe K.H."/>
        </authorList>
    </citation>
    <scope>NUCLEOTIDE SEQUENCE [LARGE SCALE GENOMIC DNA]</scope>
    <source>
        <strain evidence="9">ATCC MYA-139 / BCRC 22969 / CBS 8797 / CCRC 22969 / KCTC 17520 / NBRC 10181 / NCYC 3082</strain>
    </source>
</reference>
<dbReference type="GO" id="GO:0032000">
    <property type="term" value="P:positive regulation of fatty acid beta-oxidation"/>
    <property type="evidence" value="ECO:0007669"/>
    <property type="project" value="EnsemblFungi"/>
</dbReference>